<evidence type="ECO:0000313" key="9">
    <source>
        <dbReference type="Proteomes" id="UP000252387"/>
    </source>
</evidence>
<dbReference type="PANTHER" id="PTHR33884:SF7">
    <property type="entry name" value="BSL8023 PROTEIN"/>
    <property type="match status" value="1"/>
</dbReference>
<accession>A0A368KEF9</accession>
<dbReference type="GO" id="GO:0005886">
    <property type="term" value="C:plasma membrane"/>
    <property type="evidence" value="ECO:0007669"/>
    <property type="project" value="UniProtKB-SubCell"/>
</dbReference>
<gene>
    <name evidence="8" type="ORF">DEO45_08710</name>
</gene>
<name>A0A368KEF9_9GAMM</name>
<feature type="transmembrane region" description="Helical" evidence="7">
    <location>
        <begin position="33"/>
        <end position="55"/>
    </location>
</feature>
<evidence type="ECO:0000256" key="6">
    <source>
        <dbReference type="ARBA" id="ARBA00023136"/>
    </source>
</evidence>
<keyword evidence="9" id="KW-1185">Reference proteome</keyword>
<evidence type="ECO:0000256" key="2">
    <source>
        <dbReference type="ARBA" id="ARBA00011006"/>
    </source>
</evidence>
<evidence type="ECO:0000256" key="3">
    <source>
        <dbReference type="ARBA" id="ARBA00022475"/>
    </source>
</evidence>
<evidence type="ECO:0000256" key="4">
    <source>
        <dbReference type="ARBA" id="ARBA00022692"/>
    </source>
</evidence>
<organism evidence="8 9">
    <name type="scientific">Rhodanobacter denitrificans</name>
    <dbReference type="NCBI Taxonomy" id="666685"/>
    <lineage>
        <taxon>Bacteria</taxon>
        <taxon>Pseudomonadati</taxon>
        <taxon>Pseudomonadota</taxon>
        <taxon>Gammaproteobacteria</taxon>
        <taxon>Lysobacterales</taxon>
        <taxon>Rhodanobacteraceae</taxon>
        <taxon>Rhodanobacter</taxon>
    </lineage>
</organism>
<comment type="subcellular location">
    <subcellularLocation>
        <location evidence="1">Cell membrane</location>
        <topology evidence="1">Multi-pass membrane protein</topology>
    </subcellularLocation>
</comment>
<evidence type="ECO:0000256" key="7">
    <source>
        <dbReference type="SAM" id="Phobius"/>
    </source>
</evidence>
<dbReference type="AlphaFoldDB" id="A0A368KEF9"/>
<keyword evidence="6 7" id="KW-0472">Membrane</keyword>
<keyword evidence="5 7" id="KW-1133">Transmembrane helix</keyword>
<dbReference type="InterPro" id="IPR007341">
    <property type="entry name" value="Transgly_assoc"/>
</dbReference>
<evidence type="ECO:0000256" key="1">
    <source>
        <dbReference type="ARBA" id="ARBA00004651"/>
    </source>
</evidence>
<feature type="transmembrane region" description="Helical" evidence="7">
    <location>
        <begin position="6"/>
        <end position="26"/>
    </location>
</feature>
<sequence>MLHLIWSIIVGFFVGLIGKFLLVHIFHADIHLGFWLTAIVGIVGSVIGGLIGRMISAPPPDSKFHTAGFLMSIVGAVILLLVVHFVVH</sequence>
<dbReference type="Pfam" id="PF04226">
    <property type="entry name" value="Transgly_assoc"/>
    <property type="match status" value="1"/>
</dbReference>
<evidence type="ECO:0000256" key="5">
    <source>
        <dbReference type="ARBA" id="ARBA00022989"/>
    </source>
</evidence>
<comment type="caution">
    <text evidence="8">The sequence shown here is derived from an EMBL/GenBank/DDBJ whole genome shotgun (WGS) entry which is preliminary data.</text>
</comment>
<protein>
    <submittedName>
        <fullName evidence="8">GlsB/YeaQ/YmgE family stress response membrane protein</fullName>
    </submittedName>
</protein>
<feature type="transmembrane region" description="Helical" evidence="7">
    <location>
        <begin position="67"/>
        <end position="87"/>
    </location>
</feature>
<comment type="similarity">
    <text evidence="2">Belongs to the UPF0410 family.</text>
</comment>
<dbReference type="EMBL" id="QFWQ01000005">
    <property type="protein sequence ID" value="RCS30304.1"/>
    <property type="molecule type" value="Genomic_DNA"/>
</dbReference>
<keyword evidence="4 7" id="KW-0812">Transmembrane</keyword>
<dbReference type="OrthoDB" id="9811343at2"/>
<reference evidence="8 9" key="1">
    <citation type="submission" date="2018-05" db="EMBL/GenBank/DDBJ databases">
        <title>Draft genome sequence of Rhodanobacter denitrificans Yn1 isolated from gold copper mine.</title>
        <authorList>
            <person name="Yang N."/>
            <person name="Mazhar H.S."/>
            <person name="Rensing C."/>
        </authorList>
    </citation>
    <scope>NUCLEOTIDE SEQUENCE [LARGE SCALE GENOMIC DNA]</scope>
    <source>
        <strain evidence="8 9">Yn1</strain>
    </source>
</reference>
<proteinExistence type="inferred from homology"/>
<keyword evidence="3" id="KW-1003">Cell membrane</keyword>
<dbReference type="RefSeq" id="WP_114342925.1">
    <property type="nucleotide sequence ID" value="NZ_QFWQ01000005.1"/>
</dbReference>
<dbReference type="Proteomes" id="UP000252387">
    <property type="component" value="Unassembled WGS sequence"/>
</dbReference>
<dbReference type="PANTHER" id="PTHR33884">
    <property type="entry name" value="UPF0410 PROTEIN YMGE"/>
    <property type="match status" value="1"/>
</dbReference>
<evidence type="ECO:0000313" key="8">
    <source>
        <dbReference type="EMBL" id="RCS30304.1"/>
    </source>
</evidence>